<evidence type="ECO:0000313" key="1">
    <source>
        <dbReference type="EMBL" id="KAJ3568556.1"/>
    </source>
</evidence>
<evidence type="ECO:0000313" key="2">
    <source>
        <dbReference type="Proteomes" id="UP001148614"/>
    </source>
</evidence>
<dbReference type="EMBL" id="JANPWZ010001124">
    <property type="protein sequence ID" value="KAJ3568556.1"/>
    <property type="molecule type" value="Genomic_DNA"/>
</dbReference>
<protein>
    <submittedName>
        <fullName evidence="1">Uncharacterized protein</fullName>
    </submittedName>
</protein>
<keyword evidence="2" id="KW-1185">Reference proteome</keyword>
<gene>
    <name evidence="1" type="ORF">NPX13_g6380</name>
</gene>
<comment type="caution">
    <text evidence="1">The sequence shown here is derived from an EMBL/GenBank/DDBJ whole genome shotgun (WGS) entry which is preliminary data.</text>
</comment>
<proteinExistence type="predicted"/>
<accession>A0A9W8NCI6</accession>
<organism evidence="1 2">
    <name type="scientific">Xylaria arbuscula</name>
    <dbReference type="NCBI Taxonomy" id="114810"/>
    <lineage>
        <taxon>Eukaryota</taxon>
        <taxon>Fungi</taxon>
        <taxon>Dikarya</taxon>
        <taxon>Ascomycota</taxon>
        <taxon>Pezizomycotina</taxon>
        <taxon>Sordariomycetes</taxon>
        <taxon>Xylariomycetidae</taxon>
        <taxon>Xylariales</taxon>
        <taxon>Xylariaceae</taxon>
        <taxon>Xylaria</taxon>
    </lineage>
</organism>
<dbReference type="Proteomes" id="UP001148614">
    <property type="component" value="Unassembled WGS sequence"/>
</dbReference>
<sequence length="85" mass="9091">MMRIGGSVAEAAAPDYGQRFGNPTVGYGFLTHNGAAAAQASVDSAKLSKQSKYISAWQPSGNTWQDTQDLLALSKMIQAEWEAIQ</sequence>
<name>A0A9W8NCI6_9PEZI</name>
<dbReference type="AlphaFoldDB" id="A0A9W8NCI6"/>
<reference evidence="1" key="1">
    <citation type="submission" date="2022-07" db="EMBL/GenBank/DDBJ databases">
        <title>Genome Sequence of Xylaria arbuscula.</title>
        <authorList>
            <person name="Buettner E."/>
        </authorList>
    </citation>
    <scope>NUCLEOTIDE SEQUENCE</scope>
    <source>
        <strain evidence="1">VT107</strain>
    </source>
</reference>